<dbReference type="InterPro" id="IPR050503">
    <property type="entry name" value="cAMP-dep_PK_reg_su-like"/>
</dbReference>
<evidence type="ECO:0000313" key="2">
    <source>
        <dbReference type="EMBL" id="EAR94504.2"/>
    </source>
</evidence>
<dbReference type="GO" id="GO:0004862">
    <property type="term" value="F:cAMP-dependent protein kinase inhibitor activity"/>
    <property type="evidence" value="ECO:0007669"/>
    <property type="project" value="TreeGrafter"/>
</dbReference>
<dbReference type="CDD" id="cd00038">
    <property type="entry name" value="CAP_ED"/>
    <property type="match status" value="2"/>
</dbReference>
<dbReference type="HOGENOM" id="CLU_010941_0_0_1"/>
<dbReference type="eggNOG" id="KOG0498">
    <property type="taxonomic scope" value="Eukaryota"/>
</dbReference>
<dbReference type="Proteomes" id="UP000009168">
    <property type="component" value="Unassembled WGS sequence"/>
</dbReference>
<evidence type="ECO:0000259" key="1">
    <source>
        <dbReference type="PROSITE" id="PS50042"/>
    </source>
</evidence>
<dbReference type="EMBL" id="GG662712">
    <property type="protein sequence ID" value="EAR94504.2"/>
    <property type="molecule type" value="Genomic_DNA"/>
</dbReference>
<dbReference type="Gene3D" id="2.60.120.10">
    <property type="entry name" value="Jelly Rolls"/>
    <property type="match status" value="2"/>
</dbReference>
<dbReference type="PROSITE" id="PS00888">
    <property type="entry name" value="CNMP_BINDING_1"/>
    <property type="match status" value="1"/>
</dbReference>
<dbReference type="PANTHER" id="PTHR11635">
    <property type="entry name" value="CAMP-DEPENDENT PROTEIN KINASE REGULATORY CHAIN"/>
    <property type="match status" value="1"/>
</dbReference>
<sequence>MDKLFDLLKKEQTTKEKSQVKVIYDLNNNDYHNFGHEQIRLDCGATLVNTPAGYIQFGIPPGCLSELISKKLQVPIYFIVPSVRFHKKYAVNLCDFIYVAFYNYLKGKKTYLICNPLTPMHLRQIFKEMWPQWDDSVIHKDIDFYSSIDKNPIPNFQAEFKYLRNMLSQYNQEMPFEDMIDFIVIDKKTGCEIGDQIHIKRRGEEIAINVNDIEVASLQDKVDINYVEEVNWDDILKKKYDINDVLRKSQMAQTVKNQSLNLDTSKHFAITFLPKLNKDELEEESNGFIIWINGRGLLVDPPVFTSQILTKMHISSSVIEWIIITQGSSRSDLGAFQLMFQNSKIELITTRQIYDSFLKKYSDLSNMPADFLNRILKFRPISIGAPLVVKTCKFKFFYTLNVIPSLGFEAQVENQQLYYGGDTILTKSVLEDMKQKGVINQDRYNQILNKSKWKNSQLRMFYVGEHPWHTQIEDFLNMEDFKDPHQRHKTLLFTKSPSVLKKIVGAGFATPSSIGYGVDINLYDKKQSKIKSSDVENMKKMELQKKIDLLCTIEIFESISIKNFRDLLQSAKEEYYDPGEYVIRQGTIGTKFYFVMSGIVCIFDDARSLSRFCPTGSYFGETALKVDSTRRGANVIAVTPCELLSLEKQDFFFIFGEEKDESAPIIQKLLSMYTSRRKNTVNLLKKNEIFKELNEQQKTEMEMIFREAKFETNKLIWTKGEEARFAIFIKEGSIKFSDCEEQKNPEMGEGFFIGEIDSLVNDKPLTTTLISLKPTEVFIVDKNDLVSFFKKNLGILLKLNYLKYFK</sequence>
<dbReference type="InterPro" id="IPR000595">
    <property type="entry name" value="cNMP-bd_dom"/>
</dbReference>
<dbReference type="InterPro" id="IPR018488">
    <property type="entry name" value="cNMP-bd_CS"/>
</dbReference>
<dbReference type="Pfam" id="PF00027">
    <property type="entry name" value="cNMP_binding"/>
    <property type="match status" value="2"/>
</dbReference>
<dbReference type="GO" id="GO:0005829">
    <property type="term" value="C:cytosol"/>
    <property type="evidence" value="ECO:0007669"/>
    <property type="project" value="TreeGrafter"/>
</dbReference>
<dbReference type="InterPro" id="IPR014710">
    <property type="entry name" value="RmlC-like_jellyroll"/>
</dbReference>
<keyword evidence="3" id="KW-1185">Reference proteome</keyword>
<dbReference type="GO" id="GO:0030552">
    <property type="term" value="F:cAMP binding"/>
    <property type="evidence" value="ECO:0007669"/>
    <property type="project" value="TreeGrafter"/>
</dbReference>
<dbReference type="InParanoid" id="Q23DN4"/>
<dbReference type="GO" id="GO:0034236">
    <property type="term" value="F:protein kinase A catalytic subunit binding"/>
    <property type="evidence" value="ECO:0007669"/>
    <property type="project" value="TreeGrafter"/>
</dbReference>
<dbReference type="OrthoDB" id="421226at2759"/>
<dbReference type="KEGG" id="tet:TTHERM_00046570"/>
<dbReference type="SMART" id="SM00100">
    <property type="entry name" value="cNMP"/>
    <property type="match status" value="2"/>
</dbReference>
<dbReference type="RefSeq" id="XP_001014652.2">
    <property type="nucleotide sequence ID" value="XM_001014652.3"/>
</dbReference>
<dbReference type="InterPro" id="IPR018490">
    <property type="entry name" value="cNMP-bd_dom_sf"/>
</dbReference>
<organism evidence="2 3">
    <name type="scientific">Tetrahymena thermophila (strain SB210)</name>
    <dbReference type="NCBI Taxonomy" id="312017"/>
    <lineage>
        <taxon>Eukaryota</taxon>
        <taxon>Sar</taxon>
        <taxon>Alveolata</taxon>
        <taxon>Ciliophora</taxon>
        <taxon>Intramacronucleata</taxon>
        <taxon>Oligohymenophorea</taxon>
        <taxon>Hymenostomatida</taxon>
        <taxon>Tetrahymenina</taxon>
        <taxon>Tetrahymenidae</taxon>
        <taxon>Tetrahymena</taxon>
    </lineage>
</organism>
<gene>
    <name evidence="2" type="ORF">TTHERM_00046570</name>
</gene>
<dbReference type="PANTHER" id="PTHR11635:SF152">
    <property type="entry name" value="CAMP-DEPENDENT PROTEIN KINASE TYPE I REGULATORY SUBUNIT-RELATED"/>
    <property type="match status" value="1"/>
</dbReference>
<dbReference type="GeneID" id="7842570"/>
<proteinExistence type="predicted"/>
<accession>Q23DN4</accession>
<evidence type="ECO:0000313" key="3">
    <source>
        <dbReference type="Proteomes" id="UP000009168"/>
    </source>
</evidence>
<dbReference type="SUPFAM" id="SSF56281">
    <property type="entry name" value="Metallo-hydrolase/oxidoreductase"/>
    <property type="match status" value="1"/>
</dbReference>
<dbReference type="GO" id="GO:0005952">
    <property type="term" value="C:cAMP-dependent protein kinase complex"/>
    <property type="evidence" value="ECO:0007669"/>
    <property type="project" value="InterPro"/>
</dbReference>
<dbReference type="SUPFAM" id="SSF51206">
    <property type="entry name" value="cAMP-binding domain-like"/>
    <property type="match status" value="2"/>
</dbReference>
<feature type="domain" description="Cyclic nucleotide-binding" evidence="1">
    <location>
        <begin position="689"/>
        <end position="785"/>
    </location>
</feature>
<reference evidence="3" key="1">
    <citation type="journal article" date="2006" name="PLoS Biol.">
        <title>Macronuclear genome sequence of the ciliate Tetrahymena thermophila, a model eukaryote.</title>
        <authorList>
            <person name="Eisen J.A."/>
            <person name="Coyne R.S."/>
            <person name="Wu M."/>
            <person name="Wu D."/>
            <person name="Thiagarajan M."/>
            <person name="Wortman J.R."/>
            <person name="Badger J.H."/>
            <person name="Ren Q."/>
            <person name="Amedeo P."/>
            <person name="Jones K.M."/>
            <person name="Tallon L.J."/>
            <person name="Delcher A.L."/>
            <person name="Salzberg S.L."/>
            <person name="Silva J.C."/>
            <person name="Haas B.J."/>
            <person name="Majoros W.H."/>
            <person name="Farzad M."/>
            <person name="Carlton J.M."/>
            <person name="Smith R.K. Jr."/>
            <person name="Garg J."/>
            <person name="Pearlman R.E."/>
            <person name="Karrer K.M."/>
            <person name="Sun L."/>
            <person name="Manning G."/>
            <person name="Elde N.C."/>
            <person name="Turkewitz A.P."/>
            <person name="Asai D.J."/>
            <person name="Wilkes D.E."/>
            <person name="Wang Y."/>
            <person name="Cai H."/>
            <person name="Collins K."/>
            <person name="Stewart B.A."/>
            <person name="Lee S.R."/>
            <person name="Wilamowska K."/>
            <person name="Weinberg Z."/>
            <person name="Ruzzo W.L."/>
            <person name="Wloga D."/>
            <person name="Gaertig J."/>
            <person name="Frankel J."/>
            <person name="Tsao C.-C."/>
            <person name="Gorovsky M.A."/>
            <person name="Keeling P.J."/>
            <person name="Waller R.F."/>
            <person name="Patron N.J."/>
            <person name="Cherry J.M."/>
            <person name="Stover N.A."/>
            <person name="Krieger C.J."/>
            <person name="del Toro C."/>
            <person name="Ryder H.F."/>
            <person name="Williamson S.C."/>
            <person name="Barbeau R.A."/>
            <person name="Hamilton E.P."/>
            <person name="Orias E."/>
        </authorList>
    </citation>
    <scope>NUCLEOTIDE SEQUENCE [LARGE SCALE GENOMIC DNA]</scope>
    <source>
        <strain evidence="3">SB210</strain>
    </source>
</reference>
<dbReference type="PROSITE" id="PS50042">
    <property type="entry name" value="CNMP_BINDING_3"/>
    <property type="match status" value="2"/>
</dbReference>
<feature type="domain" description="Cyclic nucleotide-binding" evidence="1">
    <location>
        <begin position="555"/>
        <end position="672"/>
    </location>
</feature>
<protein>
    <submittedName>
        <fullName evidence="2">Cyclic nucleotide-binding domain protein</fullName>
    </submittedName>
</protein>
<dbReference type="AlphaFoldDB" id="Q23DN4"/>
<name>Q23DN4_TETTS</name>
<dbReference type="InterPro" id="IPR036866">
    <property type="entry name" value="RibonucZ/Hydroxyglut_hydro"/>
</dbReference>